<proteinExistence type="predicted"/>
<organism evidence="1 2">
    <name type="scientific">Gloeomargarita lithophora Alchichica-D10</name>
    <dbReference type="NCBI Taxonomy" id="1188229"/>
    <lineage>
        <taxon>Bacteria</taxon>
        <taxon>Bacillati</taxon>
        <taxon>Cyanobacteriota</taxon>
        <taxon>Cyanophyceae</taxon>
        <taxon>Gloeomargaritales</taxon>
        <taxon>Gloeomargaritaceae</taxon>
        <taxon>Gloeomargarita</taxon>
    </lineage>
</organism>
<keyword evidence="2" id="KW-1185">Reference proteome</keyword>
<evidence type="ECO:0000313" key="2">
    <source>
        <dbReference type="Proteomes" id="UP000180235"/>
    </source>
</evidence>
<dbReference type="EMBL" id="CP017675">
    <property type="protein sequence ID" value="APB33090.1"/>
    <property type="molecule type" value="Genomic_DNA"/>
</dbReference>
<sequence>MKEWQILNQIKPRLYIGKAPVIGKFMIYMALKNRSMGVSPHLTLEGAKYGLNQCKRCADSFPSNFWHKPVDYCFSQFISCLNEKFDYPDDDELLGVLDSRMIEGQYVLRSPTSQEKVRASEFFL</sequence>
<evidence type="ECO:0000313" key="1">
    <source>
        <dbReference type="EMBL" id="APB33090.1"/>
    </source>
</evidence>
<reference evidence="1 2" key="1">
    <citation type="submission" date="2016-10" db="EMBL/GenBank/DDBJ databases">
        <title>Description of Gloeomargarita lithophora gen. nov., sp. nov., a thylakoid-bearing basal-branching cyanobacterium with intracellular carbonates, and proposal for Gloeomargaritales ord. nov.</title>
        <authorList>
            <person name="Moreira D."/>
            <person name="Tavera R."/>
            <person name="Benzerara K."/>
            <person name="Skouri-Panet F."/>
            <person name="Couradeau E."/>
            <person name="Gerard E."/>
            <person name="Loussert C."/>
            <person name="Novelo E."/>
            <person name="Zivanovic Y."/>
            <person name="Lopez-Garcia P."/>
        </authorList>
    </citation>
    <scope>NUCLEOTIDE SEQUENCE [LARGE SCALE GENOMIC DNA]</scope>
    <source>
        <strain evidence="1 2">D10</strain>
    </source>
</reference>
<gene>
    <name evidence="1" type="ORF">GlitD10_0776</name>
</gene>
<protein>
    <submittedName>
        <fullName evidence="1">Uncharacterized protein</fullName>
    </submittedName>
</protein>
<dbReference type="KEGG" id="glt:GlitD10_0776"/>
<accession>A0A1J0AAY1</accession>
<dbReference type="AlphaFoldDB" id="A0A1J0AAY1"/>
<dbReference type="Proteomes" id="UP000180235">
    <property type="component" value="Chromosome"/>
</dbReference>
<dbReference type="RefSeq" id="WP_071453741.1">
    <property type="nucleotide sequence ID" value="NZ_CP017675.1"/>
</dbReference>
<name>A0A1J0AAY1_9CYAN</name>
<dbReference type="STRING" id="1188229.GlitD10_0776"/>